<proteinExistence type="predicted"/>
<dbReference type="PANTHER" id="PTHR43797">
    <property type="entry name" value="HOMOCYSTEINE/CYSTEINE SYNTHASE"/>
    <property type="match status" value="1"/>
</dbReference>
<name>A0A382SS60_9ZZZZ</name>
<gene>
    <name evidence="4" type="ORF">METZ01_LOCUS365246</name>
</gene>
<dbReference type="GO" id="GO:0004124">
    <property type="term" value="F:cysteine synthase activity"/>
    <property type="evidence" value="ECO:0007669"/>
    <property type="project" value="TreeGrafter"/>
</dbReference>
<dbReference type="Pfam" id="PF01053">
    <property type="entry name" value="Cys_Met_Meta_PP"/>
    <property type="match status" value="1"/>
</dbReference>
<accession>A0A382SS60</accession>
<evidence type="ECO:0000256" key="1">
    <source>
        <dbReference type="ARBA" id="ARBA00001933"/>
    </source>
</evidence>
<dbReference type="GO" id="GO:0019346">
    <property type="term" value="P:transsulfuration"/>
    <property type="evidence" value="ECO:0007669"/>
    <property type="project" value="InterPro"/>
</dbReference>
<dbReference type="GO" id="GO:0005737">
    <property type="term" value="C:cytoplasm"/>
    <property type="evidence" value="ECO:0007669"/>
    <property type="project" value="TreeGrafter"/>
</dbReference>
<dbReference type="EMBL" id="UINC01130972">
    <property type="protein sequence ID" value="SVD12392.1"/>
    <property type="molecule type" value="Genomic_DNA"/>
</dbReference>
<keyword evidence="2" id="KW-0808">Transferase</keyword>
<dbReference type="PANTHER" id="PTHR43797:SF2">
    <property type="entry name" value="HOMOCYSTEINE_CYSTEINE SYNTHASE"/>
    <property type="match status" value="1"/>
</dbReference>
<evidence type="ECO:0000256" key="3">
    <source>
        <dbReference type="ARBA" id="ARBA00022898"/>
    </source>
</evidence>
<protein>
    <recommendedName>
        <fullName evidence="5">O-acetylhomoserine aminocarboxypropyltransferase</fullName>
    </recommendedName>
</protein>
<dbReference type="GO" id="GO:0030170">
    <property type="term" value="F:pyridoxal phosphate binding"/>
    <property type="evidence" value="ECO:0007669"/>
    <property type="project" value="InterPro"/>
</dbReference>
<dbReference type="InterPro" id="IPR015424">
    <property type="entry name" value="PyrdxlP-dep_Trfase"/>
</dbReference>
<dbReference type="InterPro" id="IPR006235">
    <property type="entry name" value="OAc-hSer/O-AcSer_sulfhydrylase"/>
</dbReference>
<organism evidence="4">
    <name type="scientific">marine metagenome</name>
    <dbReference type="NCBI Taxonomy" id="408172"/>
    <lineage>
        <taxon>unclassified sequences</taxon>
        <taxon>metagenomes</taxon>
        <taxon>ecological metagenomes</taxon>
    </lineage>
</organism>
<reference evidence="4" key="1">
    <citation type="submission" date="2018-05" db="EMBL/GenBank/DDBJ databases">
        <authorList>
            <person name="Lanie J.A."/>
            <person name="Ng W.-L."/>
            <person name="Kazmierczak K.M."/>
            <person name="Andrzejewski T.M."/>
            <person name="Davidsen T.M."/>
            <person name="Wayne K.J."/>
            <person name="Tettelin H."/>
            <person name="Glass J.I."/>
            <person name="Rusch D."/>
            <person name="Podicherti R."/>
            <person name="Tsui H.-C.T."/>
            <person name="Winkler M.E."/>
        </authorList>
    </citation>
    <scope>NUCLEOTIDE SEQUENCE</scope>
</reference>
<dbReference type="GO" id="GO:0006535">
    <property type="term" value="P:cysteine biosynthetic process from serine"/>
    <property type="evidence" value="ECO:0007669"/>
    <property type="project" value="TreeGrafter"/>
</dbReference>
<dbReference type="Gene3D" id="3.40.640.10">
    <property type="entry name" value="Type I PLP-dependent aspartate aminotransferase-like (Major domain)"/>
    <property type="match status" value="1"/>
</dbReference>
<keyword evidence="3" id="KW-0663">Pyridoxal phosphate</keyword>
<dbReference type="GO" id="GO:0003961">
    <property type="term" value="F:O-acetylhomoserine aminocarboxypropyltransferase activity"/>
    <property type="evidence" value="ECO:0007669"/>
    <property type="project" value="TreeGrafter"/>
</dbReference>
<dbReference type="AlphaFoldDB" id="A0A382SS60"/>
<comment type="cofactor">
    <cofactor evidence="1">
        <name>pyridoxal 5'-phosphate</name>
        <dbReference type="ChEBI" id="CHEBI:597326"/>
    </cofactor>
</comment>
<dbReference type="InterPro" id="IPR000277">
    <property type="entry name" value="Cys/Met-Metab_PyrdxlP-dep_enz"/>
</dbReference>
<feature type="non-terminal residue" evidence="4">
    <location>
        <position position="168"/>
    </location>
</feature>
<dbReference type="InterPro" id="IPR015421">
    <property type="entry name" value="PyrdxlP-dep_Trfase_major"/>
</dbReference>
<evidence type="ECO:0000313" key="4">
    <source>
        <dbReference type="EMBL" id="SVD12392.1"/>
    </source>
</evidence>
<evidence type="ECO:0000256" key="2">
    <source>
        <dbReference type="ARBA" id="ARBA00022679"/>
    </source>
</evidence>
<sequence>MVKPKFLKFSTLSLHAGQEPDPKTGSRAVPIYQTTSYLFNDTDHAAALYNLEQPGHIYSRISNPTISVLEERLSALEGGVGAVATASGMAAFFLAVATLMDKNSHIVSSGSIYGGTHNILSYTFPRFGIETTFVDPRKPQNFKKAIKRNTRLIFAETIGNPNAEVLDI</sequence>
<dbReference type="GO" id="GO:0071269">
    <property type="term" value="P:L-homocysteine biosynthetic process"/>
    <property type="evidence" value="ECO:0007669"/>
    <property type="project" value="TreeGrafter"/>
</dbReference>
<evidence type="ECO:0008006" key="5">
    <source>
        <dbReference type="Google" id="ProtNLM"/>
    </source>
</evidence>
<dbReference type="SUPFAM" id="SSF53383">
    <property type="entry name" value="PLP-dependent transferases"/>
    <property type="match status" value="1"/>
</dbReference>